<feature type="domain" description="DUF112" evidence="2">
    <location>
        <begin position="18"/>
        <end position="439"/>
    </location>
</feature>
<dbReference type="GeneID" id="78334820"/>
<gene>
    <name evidence="3" type="ordered locus">Acfer_1102</name>
</gene>
<feature type="transmembrane region" description="Helical" evidence="1">
    <location>
        <begin position="197"/>
        <end position="218"/>
    </location>
</feature>
<keyword evidence="4" id="KW-1185">Reference proteome</keyword>
<reference evidence="3 4" key="1">
    <citation type="journal article" date="2010" name="Stand. Genomic Sci.">
        <title>Complete genome sequence of Acidaminococcus fermentans type strain (VR4).</title>
        <authorList>
            <person name="Chang Y.J."/>
            <person name="Pukall R."/>
            <person name="Saunders E."/>
            <person name="Lapidus A."/>
            <person name="Copeland A."/>
            <person name="Nolan M."/>
            <person name="Glavina Del Rio T."/>
            <person name="Lucas S."/>
            <person name="Chen F."/>
            <person name="Tice H."/>
            <person name="Cheng J.F."/>
            <person name="Han C."/>
            <person name="Detter J.C."/>
            <person name="Bruce D."/>
            <person name="Goodwin L."/>
            <person name="Pitluck S."/>
            <person name="Mikhailova N."/>
            <person name="Liolios K."/>
            <person name="Pati A."/>
            <person name="Ivanova N."/>
            <person name="Mavromatis K."/>
            <person name="Chen A."/>
            <person name="Palaniappan K."/>
            <person name="Land M."/>
            <person name="Hauser L."/>
            <person name="Jeffries C.D."/>
            <person name="Brettin T."/>
            <person name="Rohde M."/>
            <person name="Goker M."/>
            <person name="Bristow J."/>
            <person name="Eisen J.A."/>
            <person name="Markowitz V."/>
            <person name="Hugenholtz P."/>
            <person name="Kyrpides N.C."/>
            <person name="Klenk H.P."/>
        </authorList>
    </citation>
    <scope>NUCLEOTIDE SEQUENCE [LARGE SCALE GENOMIC DNA]</scope>
    <source>
        <strain evidence="4">ATCC 25085 / DSM 20731 / CCUG 9996 / CIP 106432 / VR4</strain>
    </source>
</reference>
<dbReference type="PANTHER" id="PTHR35342:SF5">
    <property type="entry name" value="TRICARBOXYLIC TRANSPORT PROTEIN"/>
    <property type="match status" value="1"/>
</dbReference>
<keyword evidence="1" id="KW-1133">Transmembrane helix</keyword>
<dbReference type="HOGENOM" id="CLU_022936_2_0_9"/>
<proteinExistence type="predicted"/>
<dbReference type="RefSeq" id="WP_012938460.1">
    <property type="nucleotide sequence ID" value="NC_013740.1"/>
</dbReference>
<dbReference type="AlphaFoldDB" id="D2RK69"/>
<evidence type="ECO:0000256" key="1">
    <source>
        <dbReference type="SAM" id="Phobius"/>
    </source>
</evidence>
<accession>D2RK69</accession>
<feature type="transmembrane region" description="Helical" evidence="1">
    <location>
        <begin position="414"/>
        <end position="444"/>
    </location>
</feature>
<feature type="transmembrane region" description="Helical" evidence="1">
    <location>
        <begin position="465"/>
        <end position="487"/>
    </location>
</feature>
<dbReference type="InterPro" id="IPR002823">
    <property type="entry name" value="DUF112_TM"/>
</dbReference>
<dbReference type="KEGG" id="afn:Acfer_1102"/>
<dbReference type="STRING" id="591001.Acfer_1102"/>
<dbReference type="eggNOG" id="COG3333">
    <property type="taxonomic scope" value="Bacteria"/>
</dbReference>
<feature type="transmembrane region" description="Helical" evidence="1">
    <location>
        <begin position="331"/>
        <end position="349"/>
    </location>
</feature>
<feature type="transmembrane region" description="Helical" evidence="1">
    <location>
        <begin position="20"/>
        <end position="47"/>
    </location>
</feature>
<evidence type="ECO:0000259" key="2">
    <source>
        <dbReference type="Pfam" id="PF01970"/>
    </source>
</evidence>
<keyword evidence="1" id="KW-0472">Membrane</keyword>
<dbReference type="OrthoDB" id="9781349at2"/>
<feature type="transmembrane region" description="Helical" evidence="1">
    <location>
        <begin position="259"/>
        <end position="283"/>
    </location>
</feature>
<feature type="transmembrane region" description="Helical" evidence="1">
    <location>
        <begin position="141"/>
        <end position="159"/>
    </location>
</feature>
<dbReference type="Pfam" id="PF01970">
    <property type="entry name" value="TctA"/>
    <property type="match status" value="1"/>
</dbReference>
<feature type="transmembrane region" description="Helical" evidence="1">
    <location>
        <begin position="165"/>
        <end position="185"/>
    </location>
</feature>
<sequence>MSELFSVGFSNILMPTNILLMGLGVLIGIMFGSIPGLTATMGIALCLPLTYSMDMVPSMALLCGIFIGGISGGLIPAILINVPGTPSSIATCFDGHPMAVNGHAQRAMGIGVFYSFIGGTLSFLALFFISPPLAKIAIHFGPYEYFGVAVFSLTLIASISKQSMAKGLIAGLIGMAFAMVGPAPIDSFSRYTFGVKGLKGGFDILVVMIGLFAISEVIKAGNDSPELQKATLKRENIKGFGFSIKEFKEQFVNFIRSSFIGIAMGILPGVGGSTSSVLAYFAAKNSSKHPEKFGTGIMDGVVASESANNATIGGAMIPLLTLGIPGESTTAMLLGAFMIHGLTPGPLLFAKNGTIVYSIFAALIVSNVIMLIMEFYGLRLFTKVLYIPKYILLPIIFVLCAVGAFGLNNRTFDIWTVIFFGIISIAFDVFDYPLAPVILGFILGPIAEKNLRSGLMLTGGSFWPFLQHPICSFFIVATVLSIVITLIQQVRKNKNQEHSRITLG</sequence>
<keyword evidence="1" id="KW-0812">Transmembrane</keyword>
<dbReference type="Proteomes" id="UP000001902">
    <property type="component" value="Chromosome"/>
</dbReference>
<name>D2RK69_ACIFV</name>
<feature type="transmembrane region" description="Helical" evidence="1">
    <location>
        <begin position="59"/>
        <end position="80"/>
    </location>
</feature>
<feature type="transmembrane region" description="Helical" evidence="1">
    <location>
        <begin position="355"/>
        <end position="378"/>
    </location>
</feature>
<dbReference type="EMBL" id="CP001859">
    <property type="protein sequence ID" value="ADB47471.1"/>
    <property type="molecule type" value="Genomic_DNA"/>
</dbReference>
<feature type="transmembrane region" description="Helical" evidence="1">
    <location>
        <begin position="107"/>
        <end position="129"/>
    </location>
</feature>
<protein>
    <recommendedName>
        <fullName evidence="2">DUF112 domain-containing protein</fullName>
    </recommendedName>
</protein>
<organism evidence="3 4">
    <name type="scientific">Acidaminococcus fermentans (strain ATCC 25085 / DSM 20731 / CCUG 9996 / CIP 106432 / VR4)</name>
    <dbReference type="NCBI Taxonomy" id="591001"/>
    <lineage>
        <taxon>Bacteria</taxon>
        <taxon>Bacillati</taxon>
        <taxon>Bacillota</taxon>
        <taxon>Negativicutes</taxon>
        <taxon>Acidaminococcales</taxon>
        <taxon>Acidaminococcaceae</taxon>
        <taxon>Acidaminococcus</taxon>
    </lineage>
</organism>
<evidence type="ECO:0000313" key="3">
    <source>
        <dbReference type="EMBL" id="ADB47471.1"/>
    </source>
</evidence>
<dbReference type="PANTHER" id="PTHR35342">
    <property type="entry name" value="TRICARBOXYLIC TRANSPORT PROTEIN"/>
    <property type="match status" value="1"/>
</dbReference>
<evidence type="ECO:0000313" key="4">
    <source>
        <dbReference type="Proteomes" id="UP000001902"/>
    </source>
</evidence>
<feature type="transmembrane region" description="Helical" evidence="1">
    <location>
        <begin position="390"/>
        <end position="408"/>
    </location>
</feature>